<dbReference type="RefSeq" id="WP_016349251.1">
    <property type="nucleotide sequence ID" value="NZ_AP019193.1"/>
</dbReference>
<protein>
    <submittedName>
        <fullName evidence="1">DUF484 family protein</fullName>
    </submittedName>
</protein>
<dbReference type="KEGG" id="ahi:VU14_20105"/>
<evidence type="ECO:0000313" key="1">
    <source>
        <dbReference type="EMBL" id="WEE25709.1"/>
    </source>
</evidence>
<dbReference type="InterPro" id="IPR029016">
    <property type="entry name" value="GAF-like_dom_sf"/>
</dbReference>
<dbReference type="EMBL" id="CP118942">
    <property type="protein sequence ID" value="WEE25709.1"/>
    <property type="molecule type" value="Genomic_DNA"/>
</dbReference>
<dbReference type="GeneID" id="4488893"/>
<proteinExistence type="predicted"/>
<dbReference type="InterPro" id="IPR007435">
    <property type="entry name" value="DUF484"/>
</dbReference>
<dbReference type="Proteomes" id="UP001214666">
    <property type="component" value="Chromosome"/>
</dbReference>
<sequence length="226" mass="26044">MSELKRQEPLVDEATVLEYLARYPEFFQRHAAMLDRIRIPHERKGTVSLVERQLDRQRERIEQLEQEITELMGIASENERIFRVYADLYGELYGCQSLFEVSAVMGKAFVQRLRLTGLRLWLSPKKFQLSGPEQKFMAEGRQLEQLLGQRLPGQDYYFGRLNQSEKQALFGHDVLVNSVALMRLGDLGVLAFASSDPSHFTPHNDTLLLGQLGRLLQLRLPELARG</sequence>
<name>A0A081UW65_AERHY</name>
<dbReference type="eggNOG" id="COG3159">
    <property type="taxonomic scope" value="Bacteria"/>
</dbReference>
<organism evidence="1 2">
    <name type="scientific">Aeromonas hydrophila</name>
    <dbReference type="NCBI Taxonomy" id="644"/>
    <lineage>
        <taxon>Bacteria</taxon>
        <taxon>Pseudomonadati</taxon>
        <taxon>Pseudomonadota</taxon>
        <taxon>Gammaproteobacteria</taxon>
        <taxon>Aeromonadales</taxon>
        <taxon>Aeromonadaceae</taxon>
        <taxon>Aeromonas</taxon>
    </lineage>
</organism>
<dbReference type="AlphaFoldDB" id="A0A081UW65"/>
<reference evidence="1" key="1">
    <citation type="submission" date="2023-02" db="EMBL/GenBank/DDBJ databases">
        <title>The sequence of Aeromonas hydrophila K533.</title>
        <authorList>
            <person name="Luo X."/>
        </authorList>
    </citation>
    <scope>NUCLEOTIDE SEQUENCE</scope>
    <source>
        <strain evidence="1">K533</strain>
    </source>
</reference>
<evidence type="ECO:0000313" key="2">
    <source>
        <dbReference type="Proteomes" id="UP001214666"/>
    </source>
</evidence>
<dbReference type="KEGG" id="aaj:BOQ57_02300"/>
<dbReference type="Gene3D" id="3.30.450.40">
    <property type="match status" value="1"/>
</dbReference>
<dbReference type="PANTHER" id="PTHR38765">
    <property type="entry name" value="DUF484 DOMAIN-CONTAINING PROTEIN"/>
    <property type="match status" value="1"/>
</dbReference>
<dbReference type="PANTHER" id="PTHR38765:SF1">
    <property type="entry name" value="DUF484 DOMAIN-CONTAINING PROTEIN"/>
    <property type="match status" value="1"/>
</dbReference>
<dbReference type="KEGG" id="ahh:RY45_02695"/>
<gene>
    <name evidence="1" type="ORF">PY771_19045</name>
</gene>
<dbReference type="Pfam" id="PF04340">
    <property type="entry name" value="DUF484"/>
    <property type="match status" value="1"/>
</dbReference>
<accession>A0A081UW65</accession>